<keyword evidence="8 10" id="KW-0456">Lyase</keyword>
<keyword evidence="7" id="KW-0057">Aromatic amino acid biosynthesis</keyword>
<evidence type="ECO:0000256" key="6">
    <source>
        <dbReference type="ARBA" id="ARBA00022822"/>
    </source>
</evidence>
<organism evidence="10 11">
    <name type="scientific">Corynebacterium rouxii</name>
    <dbReference type="NCBI Taxonomy" id="2719119"/>
    <lineage>
        <taxon>Bacteria</taxon>
        <taxon>Bacillati</taxon>
        <taxon>Actinomycetota</taxon>
        <taxon>Actinomycetes</taxon>
        <taxon>Mycobacteriales</taxon>
        <taxon>Corynebacteriaceae</taxon>
        <taxon>Corynebacterium</taxon>
    </lineage>
</organism>
<dbReference type="GO" id="GO:0004425">
    <property type="term" value="F:indole-3-glycerol-phosphate synthase activity"/>
    <property type="evidence" value="ECO:0007669"/>
    <property type="project" value="UniProtKB-EC"/>
</dbReference>
<dbReference type="KEGG" id="crf:FRC0190_01579"/>
<comment type="pathway">
    <text evidence="2">Amino-acid biosynthesis; L-tryptophan biosynthesis; L-tryptophan from chorismate: step 4/5.</text>
</comment>
<dbReference type="InterPro" id="IPR013785">
    <property type="entry name" value="Aldolase_TIM"/>
</dbReference>
<sequence>MAMVTVFDEIIAGVVEDVAAREAQVSFQDIKAQSRLCEPPRDACGALLASGCGIIAEIKRAAPGQGLLAEIPSPVDLALELESGGAALIACQTERRRFHGSLTEMAKIRRHVSVPVMCRDFIVDPYQIHEARCYGADMVPLRVAALAQSRLVALIDRVESLGMAALVEVRDTAEASRALDAGARIIGVNARDFSTMTLNRAAFCDIAPGLPSDVVRVALSGVRNAKELLDYASAGADAVVIGQSIVTAQSPRAATRALVAAGQHPSCPSR</sequence>
<dbReference type="InterPro" id="IPR045186">
    <property type="entry name" value="Indole-3-glycerol_P_synth"/>
</dbReference>
<keyword evidence="5" id="KW-0210">Decarboxylase</keyword>
<feature type="domain" description="Indole-3-glycerol phosphate synthase" evidence="9">
    <location>
        <begin position="8"/>
        <end position="258"/>
    </location>
</feature>
<comment type="catalytic activity">
    <reaction evidence="1">
        <text>1-(2-carboxyphenylamino)-1-deoxy-D-ribulose 5-phosphate + H(+) = (1S,2R)-1-C-(indol-3-yl)glycerol 3-phosphate + CO2 + H2O</text>
        <dbReference type="Rhea" id="RHEA:23476"/>
        <dbReference type="ChEBI" id="CHEBI:15377"/>
        <dbReference type="ChEBI" id="CHEBI:15378"/>
        <dbReference type="ChEBI" id="CHEBI:16526"/>
        <dbReference type="ChEBI" id="CHEBI:58613"/>
        <dbReference type="ChEBI" id="CHEBI:58866"/>
        <dbReference type="EC" id="4.1.1.48"/>
    </reaction>
</comment>
<evidence type="ECO:0000256" key="8">
    <source>
        <dbReference type="ARBA" id="ARBA00023239"/>
    </source>
</evidence>
<evidence type="ECO:0000256" key="7">
    <source>
        <dbReference type="ARBA" id="ARBA00023141"/>
    </source>
</evidence>
<evidence type="ECO:0000259" key="9">
    <source>
        <dbReference type="Pfam" id="PF00218"/>
    </source>
</evidence>
<dbReference type="Pfam" id="PF00218">
    <property type="entry name" value="IGPS"/>
    <property type="match status" value="1"/>
</dbReference>
<keyword evidence="4" id="KW-0028">Amino-acid biosynthesis</keyword>
<dbReference type="NCBIfam" id="NF001369">
    <property type="entry name" value="PRK00278.1-1"/>
    <property type="match status" value="1"/>
</dbReference>
<dbReference type="Proteomes" id="UP000423525">
    <property type="component" value="Chromosome"/>
</dbReference>
<evidence type="ECO:0000256" key="3">
    <source>
        <dbReference type="ARBA" id="ARBA00012362"/>
    </source>
</evidence>
<gene>
    <name evidence="10" type="ORF">FRC0190_01579</name>
</gene>
<dbReference type="AlphaFoldDB" id="A0A6I8MGM7"/>
<accession>A0A6I8MGM7</accession>
<dbReference type="InterPro" id="IPR013798">
    <property type="entry name" value="Indole-3-glycerol_P_synth_dom"/>
</dbReference>
<dbReference type="PANTHER" id="PTHR22854:SF2">
    <property type="entry name" value="INDOLE-3-GLYCEROL-PHOSPHATE SYNTHASE"/>
    <property type="match status" value="1"/>
</dbReference>
<dbReference type="EC" id="4.1.1.48" evidence="3"/>
<dbReference type="Gene3D" id="3.20.20.70">
    <property type="entry name" value="Aldolase class I"/>
    <property type="match status" value="1"/>
</dbReference>
<reference evidence="10 11" key="1">
    <citation type="submission" date="2019-11" db="EMBL/GenBank/DDBJ databases">
        <authorList>
            <person name="Brisse S."/>
        </authorList>
    </citation>
    <scope>NUCLEOTIDE SEQUENCE [LARGE SCALE GENOMIC DNA]</scope>
    <source>
        <strain evidence="10">FRC0190</strain>
    </source>
</reference>
<evidence type="ECO:0000313" key="10">
    <source>
        <dbReference type="EMBL" id="VZH85629.1"/>
    </source>
</evidence>
<evidence type="ECO:0000256" key="4">
    <source>
        <dbReference type="ARBA" id="ARBA00022605"/>
    </source>
</evidence>
<dbReference type="GO" id="GO:0004640">
    <property type="term" value="F:phosphoribosylanthranilate isomerase activity"/>
    <property type="evidence" value="ECO:0007669"/>
    <property type="project" value="TreeGrafter"/>
</dbReference>
<dbReference type="SUPFAM" id="SSF51366">
    <property type="entry name" value="Ribulose-phoshate binding barrel"/>
    <property type="match status" value="1"/>
</dbReference>
<dbReference type="CDD" id="cd00331">
    <property type="entry name" value="IGPS"/>
    <property type="match status" value="1"/>
</dbReference>
<dbReference type="InterPro" id="IPR011060">
    <property type="entry name" value="RibuloseP-bd_barrel"/>
</dbReference>
<dbReference type="PANTHER" id="PTHR22854">
    <property type="entry name" value="TRYPTOPHAN BIOSYNTHESIS PROTEIN"/>
    <property type="match status" value="1"/>
</dbReference>
<proteinExistence type="predicted"/>
<dbReference type="EMBL" id="LR738855">
    <property type="protein sequence ID" value="VZH85629.1"/>
    <property type="molecule type" value="Genomic_DNA"/>
</dbReference>
<evidence type="ECO:0000256" key="5">
    <source>
        <dbReference type="ARBA" id="ARBA00022793"/>
    </source>
</evidence>
<evidence type="ECO:0000256" key="1">
    <source>
        <dbReference type="ARBA" id="ARBA00001633"/>
    </source>
</evidence>
<keyword evidence="6" id="KW-0822">Tryptophan biosynthesis</keyword>
<evidence type="ECO:0000256" key="2">
    <source>
        <dbReference type="ARBA" id="ARBA00004696"/>
    </source>
</evidence>
<evidence type="ECO:0000313" key="11">
    <source>
        <dbReference type="Proteomes" id="UP000423525"/>
    </source>
</evidence>
<protein>
    <recommendedName>
        <fullName evidence="3">indole-3-glycerol-phosphate synthase</fullName>
        <ecNumber evidence="3">4.1.1.48</ecNumber>
    </recommendedName>
</protein>
<dbReference type="UniPathway" id="UPA00035">
    <property type="reaction ID" value="UER00043"/>
</dbReference>
<name>A0A6I8MGM7_9CORY</name>
<dbReference type="GO" id="GO:0000162">
    <property type="term" value="P:L-tryptophan biosynthetic process"/>
    <property type="evidence" value="ECO:0007669"/>
    <property type="project" value="UniProtKB-UniPathway"/>
</dbReference>